<dbReference type="SFLD" id="SFLDS00003">
    <property type="entry name" value="Haloacid_Dehalogenase"/>
    <property type="match status" value="1"/>
</dbReference>
<dbReference type="SUPFAM" id="SSF56784">
    <property type="entry name" value="HAD-like"/>
    <property type="match status" value="1"/>
</dbReference>
<dbReference type="AlphaFoldDB" id="A0A0G0DIC0"/>
<dbReference type="PANTHER" id="PTHR43434:SF1">
    <property type="entry name" value="PHOSPHOGLYCOLATE PHOSPHATASE"/>
    <property type="match status" value="1"/>
</dbReference>
<dbReference type="Proteomes" id="UP000034316">
    <property type="component" value="Unassembled WGS sequence"/>
</dbReference>
<dbReference type="Gene3D" id="1.10.150.240">
    <property type="entry name" value="Putative phosphatase, domain 2"/>
    <property type="match status" value="1"/>
</dbReference>
<accession>A0A0G0DIC0</accession>
<comment type="caution">
    <text evidence="1">The sequence shown here is derived from an EMBL/GenBank/DDBJ whole genome shotgun (WGS) entry which is preliminary data.</text>
</comment>
<dbReference type="Pfam" id="PF13419">
    <property type="entry name" value="HAD_2"/>
    <property type="match status" value="1"/>
</dbReference>
<dbReference type="GO" id="GO:0006281">
    <property type="term" value="P:DNA repair"/>
    <property type="evidence" value="ECO:0007669"/>
    <property type="project" value="TreeGrafter"/>
</dbReference>
<evidence type="ECO:0000313" key="2">
    <source>
        <dbReference type="Proteomes" id="UP000034316"/>
    </source>
</evidence>
<dbReference type="GO" id="GO:0008967">
    <property type="term" value="F:phosphoglycolate phosphatase activity"/>
    <property type="evidence" value="ECO:0007669"/>
    <property type="project" value="TreeGrafter"/>
</dbReference>
<evidence type="ECO:0000313" key="1">
    <source>
        <dbReference type="EMBL" id="KKP88556.1"/>
    </source>
</evidence>
<name>A0A0G0DIC0_9BACT</name>
<gene>
    <name evidence="1" type="ORF">UR93_C0011G0004</name>
</gene>
<dbReference type="Gene3D" id="3.40.50.1000">
    <property type="entry name" value="HAD superfamily/HAD-like"/>
    <property type="match status" value="1"/>
</dbReference>
<sequence length="250" mass="27879">MQAKKLILFDIDKTLVSEMVRGSDPWRSSFHEVYGVNSPINVTGADTHGMTHKQIIIESMRNNGLSDDEIMAKMSRFMSVFENHYQQSLDNGKIDLYPKIPELLDRLKEKGHLLGLVTGNTQKIAFMKLDKAGIGAYFKCGGFGDDSPDREKLVEKALERARDYSGSDISPHDIFLVGDTPKDISAAEKFGINTIAVATGIYTQKELKETGADYVLETLENVEHLLSIIESDVKREGKPQIEIGQRSTLV</sequence>
<reference evidence="1 2" key="1">
    <citation type="journal article" date="2015" name="Nature">
        <title>rRNA introns, odd ribosomes, and small enigmatic genomes across a large radiation of phyla.</title>
        <authorList>
            <person name="Brown C.T."/>
            <person name="Hug L.A."/>
            <person name="Thomas B.C."/>
            <person name="Sharon I."/>
            <person name="Castelle C.J."/>
            <person name="Singh A."/>
            <person name="Wilkins M.J."/>
            <person name="Williams K.H."/>
            <person name="Banfield J.F."/>
        </authorList>
    </citation>
    <scope>NUCLEOTIDE SEQUENCE [LARGE SCALE GENOMIC DNA]</scope>
</reference>
<dbReference type="SFLD" id="SFLDG01129">
    <property type="entry name" value="C1.5:_HAD__Beta-PGM__Phosphata"/>
    <property type="match status" value="1"/>
</dbReference>
<dbReference type="InterPro" id="IPR050155">
    <property type="entry name" value="HAD-like_hydrolase_sf"/>
</dbReference>
<dbReference type="PANTHER" id="PTHR43434">
    <property type="entry name" value="PHOSPHOGLYCOLATE PHOSPHATASE"/>
    <property type="match status" value="1"/>
</dbReference>
<dbReference type="InterPro" id="IPR036412">
    <property type="entry name" value="HAD-like_sf"/>
</dbReference>
<dbReference type="STRING" id="1618333.UR93_C0011G0004"/>
<dbReference type="EMBL" id="LBRB01000011">
    <property type="protein sequence ID" value="KKP88556.1"/>
    <property type="molecule type" value="Genomic_DNA"/>
</dbReference>
<protein>
    <submittedName>
        <fullName evidence="1">Haloacid dehalogenase</fullName>
    </submittedName>
</protein>
<dbReference type="InterPro" id="IPR041492">
    <property type="entry name" value="HAD_2"/>
</dbReference>
<organism evidence="1 2">
    <name type="scientific">Berkelbacteria bacterium GW2011_GWA2_35_9</name>
    <dbReference type="NCBI Taxonomy" id="1618333"/>
    <lineage>
        <taxon>Bacteria</taxon>
        <taxon>Candidatus Berkelbacteria</taxon>
    </lineage>
</organism>
<dbReference type="InterPro" id="IPR023214">
    <property type="entry name" value="HAD_sf"/>
</dbReference>
<proteinExistence type="predicted"/>
<dbReference type="InterPro" id="IPR023198">
    <property type="entry name" value="PGP-like_dom2"/>
</dbReference>